<feature type="compositionally biased region" description="Low complexity" evidence="2">
    <location>
        <begin position="58"/>
        <end position="81"/>
    </location>
</feature>
<feature type="compositionally biased region" description="Polar residues" evidence="2">
    <location>
        <begin position="160"/>
        <end position="170"/>
    </location>
</feature>
<dbReference type="GO" id="GO:0006869">
    <property type="term" value="P:lipid transport"/>
    <property type="evidence" value="ECO:0007669"/>
    <property type="project" value="InterPro"/>
</dbReference>
<evidence type="ECO:0000256" key="2">
    <source>
        <dbReference type="SAM" id="MobiDB-lite"/>
    </source>
</evidence>
<dbReference type="AlphaFoldDB" id="A0A668SKS5"/>
<dbReference type="Proteomes" id="UP000472276">
    <property type="component" value="Unassembled WGS sequence"/>
</dbReference>
<reference evidence="4" key="1">
    <citation type="submission" date="2025-08" db="UniProtKB">
        <authorList>
            <consortium name="Ensembl"/>
        </authorList>
    </citation>
    <scope>IDENTIFICATION</scope>
</reference>
<dbReference type="PANTHER" id="PTHR14096">
    <property type="entry name" value="APOLIPOPROTEIN L"/>
    <property type="match status" value="1"/>
</dbReference>
<gene>
    <name evidence="4" type="primary">SMAD5</name>
</gene>
<protein>
    <submittedName>
        <fullName evidence="4">Uncharacterized protein</fullName>
    </submittedName>
</protein>
<dbReference type="GO" id="GO:0005576">
    <property type="term" value="C:extracellular region"/>
    <property type="evidence" value="ECO:0007669"/>
    <property type="project" value="InterPro"/>
</dbReference>
<dbReference type="GO" id="GO:0042157">
    <property type="term" value="P:lipoprotein metabolic process"/>
    <property type="evidence" value="ECO:0007669"/>
    <property type="project" value="InterPro"/>
</dbReference>
<keyword evidence="5" id="KW-1185">Reference proteome</keyword>
<proteinExistence type="inferred from homology"/>
<dbReference type="InterPro" id="IPR008405">
    <property type="entry name" value="ApoL"/>
</dbReference>
<dbReference type="PANTHER" id="PTHR14096:SF59">
    <property type="entry name" value="APOLIPOPROTEIN L, 1 ISOFORM X1"/>
    <property type="match status" value="1"/>
</dbReference>
<feature type="compositionally biased region" description="Low complexity" evidence="2">
    <location>
        <begin position="284"/>
        <end position="295"/>
    </location>
</feature>
<dbReference type="GO" id="GO:0016020">
    <property type="term" value="C:membrane"/>
    <property type="evidence" value="ECO:0007669"/>
    <property type="project" value="TreeGrafter"/>
</dbReference>
<feature type="compositionally biased region" description="Polar residues" evidence="2">
    <location>
        <begin position="242"/>
        <end position="275"/>
    </location>
</feature>
<name>A0A668SKS5_OREAU</name>
<accession>A0A668SKS5</accession>
<evidence type="ECO:0000256" key="1">
    <source>
        <dbReference type="ARBA" id="ARBA00010090"/>
    </source>
</evidence>
<reference evidence="4" key="2">
    <citation type="submission" date="2025-09" db="UniProtKB">
        <authorList>
            <consortium name="Ensembl"/>
        </authorList>
    </citation>
    <scope>IDENTIFICATION</scope>
</reference>
<comment type="similarity">
    <text evidence="1">Belongs to the apolipoprotein L family.</text>
</comment>
<keyword evidence="3" id="KW-1133">Transmembrane helix</keyword>
<feature type="transmembrane region" description="Helical" evidence="3">
    <location>
        <begin position="397"/>
        <end position="419"/>
    </location>
</feature>
<sequence>MMQSASSDEIQQPIYEDPDALLPDDTHEAQPEIKVKPAPAPRLKLYQQTSSTSNKAESSNAAGSIATTATSSESPAGYKRPQPARPAPKPPTDTKKHAEKAPIEESGQTSNAHSPVMTPDLHIEQAPPPPPRPHRFSASHSSYGSSASQRYENTSDHQSRSSSAGSTNLTPVLPALSQESPSESPSNTISGRNSSPSRPPDRHIKQPPPPPPRPHRFSSPPQYYETQSSASQKYKNKPECQSPPSSAGSTRLTPVSQAPQESLNVTGNNYSTRNRPPQLPVNPPSSHSVSGGSVHSETPQYLEILQDDSDETDLNGLLTWFNRMITSSDSTLSLYGVSKEDEMSSISQRSMNVAKAWRLYNLLMSKRKEDLQKIITDFKSICEKLSKIKKNNKNMGIAGGTTASVGGVAAVVGIVLAPVTMGASLIATAVGAGMIASAGGMGAHAAIVSKKTVTRTAVEKLVNDYMEGVADLERCLDYIIFTVMELRRHGIARLESAGAHLDAVRMAYILCNGNSKTDIHLGRAAQPGGMSSEKLLQAFTKEMDLYFTEKNGQKLKKSNKSIFSGKVCLLADGLQEGLDYLIDMWKKLS</sequence>
<keyword evidence="3" id="KW-0812">Transmembrane</keyword>
<evidence type="ECO:0000313" key="5">
    <source>
        <dbReference type="Proteomes" id="UP000472276"/>
    </source>
</evidence>
<keyword evidence="3" id="KW-0472">Membrane</keyword>
<feature type="compositionally biased region" description="Low complexity" evidence="2">
    <location>
        <begin position="138"/>
        <end position="148"/>
    </location>
</feature>
<feature type="compositionally biased region" description="Basic and acidic residues" evidence="2">
    <location>
        <begin position="24"/>
        <end position="35"/>
    </location>
</feature>
<feature type="transmembrane region" description="Helical" evidence="3">
    <location>
        <begin position="425"/>
        <end position="447"/>
    </location>
</feature>
<dbReference type="Pfam" id="PF05461">
    <property type="entry name" value="ApoL"/>
    <property type="match status" value="1"/>
</dbReference>
<evidence type="ECO:0000313" key="4">
    <source>
        <dbReference type="Ensembl" id="ENSOABP00000015164.2"/>
    </source>
</evidence>
<feature type="region of interest" description="Disordered" evidence="2">
    <location>
        <begin position="1"/>
        <end position="295"/>
    </location>
</feature>
<feature type="compositionally biased region" description="Polar residues" evidence="2">
    <location>
        <begin position="224"/>
        <end position="233"/>
    </location>
</feature>
<feature type="compositionally biased region" description="Polar residues" evidence="2">
    <location>
        <begin position="1"/>
        <end position="10"/>
    </location>
</feature>
<feature type="compositionally biased region" description="Basic and acidic residues" evidence="2">
    <location>
        <begin position="92"/>
        <end position="103"/>
    </location>
</feature>
<feature type="compositionally biased region" description="Polar residues" evidence="2">
    <location>
        <begin position="46"/>
        <end position="57"/>
    </location>
</feature>
<organism evidence="4 5">
    <name type="scientific">Oreochromis aureus</name>
    <name type="common">Israeli tilapia</name>
    <name type="synonym">Chromis aureus</name>
    <dbReference type="NCBI Taxonomy" id="47969"/>
    <lineage>
        <taxon>Eukaryota</taxon>
        <taxon>Metazoa</taxon>
        <taxon>Chordata</taxon>
        <taxon>Craniata</taxon>
        <taxon>Vertebrata</taxon>
        <taxon>Euteleostomi</taxon>
        <taxon>Actinopterygii</taxon>
        <taxon>Neopterygii</taxon>
        <taxon>Teleostei</taxon>
        <taxon>Neoteleostei</taxon>
        <taxon>Acanthomorphata</taxon>
        <taxon>Ovalentaria</taxon>
        <taxon>Cichlomorphae</taxon>
        <taxon>Cichliformes</taxon>
        <taxon>Cichlidae</taxon>
        <taxon>African cichlids</taxon>
        <taxon>Pseudocrenilabrinae</taxon>
        <taxon>Oreochromini</taxon>
        <taxon>Oreochromis</taxon>
    </lineage>
</organism>
<dbReference type="GO" id="GO:0008289">
    <property type="term" value="F:lipid binding"/>
    <property type="evidence" value="ECO:0007669"/>
    <property type="project" value="InterPro"/>
</dbReference>
<feature type="compositionally biased region" description="Polar residues" evidence="2">
    <location>
        <begin position="177"/>
        <end position="196"/>
    </location>
</feature>
<dbReference type="Ensembl" id="ENSOABT00000015640.2">
    <property type="protein sequence ID" value="ENSOABP00000015164.2"/>
    <property type="gene ID" value="ENSOABG00000007586.2"/>
</dbReference>
<evidence type="ECO:0000256" key="3">
    <source>
        <dbReference type="SAM" id="Phobius"/>
    </source>
</evidence>